<reference evidence="1" key="1">
    <citation type="submission" date="2015-11" db="EMBL/GenBank/DDBJ databases">
        <title>De novo transcriptome assembly of four potential Pierce s Disease insect vectors from Arizona vineyards.</title>
        <authorList>
            <person name="Tassone E.E."/>
        </authorList>
    </citation>
    <scope>NUCLEOTIDE SEQUENCE</scope>
</reference>
<evidence type="ECO:0000313" key="1">
    <source>
        <dbReference type="EMBL" id="JAS60434.1"/>
    </source>
</evidence>
<dbReference type="AlphaFoldDB" id="A0A1B6GDC2"/>
<feature type="non-terminal residue" evidence="1">
    <location>
        <position position="109"/>
    </location>
</feature>
<sequence>RGVVFDEEEGKISVYENEQNNINLENSITYETTNKVSESDNKFICIAEENKDFHLESNHKNSAGNSVKNYNLSLNPEDTVLLSQFGKETTEVLSQVKNFEENSKPNLDT</sequence>
<gene>
    <name evidence="1" type="ORF">g.44050</name>
</gene>
<protein>
    <submittedName>
        <fullName evidence="1">Uncharacterized protein</fullName>
    </submittedName>
</protein>
<proteinExistence type="predicted"/>
<organism evidence="1">
    <name type="scientific">Cuerna arida</name>
    <dbReference type="NCBI Taxonomy" id="1464854"/>
    <lineage>
        <taxon>Eukaryota</taxon>
        <taxon>Metazoa</taxon>
        <taxon>Ecdysozoa</taxon>
        <taxon>Arthropoda</taxon>
        <taxon>Hexapoda</taxon>
        <taxon>Insecta</taxon>
        <taxon>Pterygota</taxon>
        <taxon>Neoptera</taxon>
        <taxon>Paraneoptera</taxon>
        <taxon>Hemiptera</taxon>
        <taxon>Auchenorrhyncha</taxon>
        <taxon>Membracoidea</taxon>
        <taxon>Cicadellidae</taxon>
        <taxon>Cicadellinae</taxon>
        <taxon>Proconiini</taxon>
        <taxon>Cuerna</taxon>
    </lineage>
</organism>
<accession>A0A1B6GDC2</accession>
<dbReference type="EMBL" id="GECZ01009335">
    <property type="protein sequence ID" value="JAS60434.1"/>
    <property type="molecule type" value="Transcribed_RNA"/>
</dbReference>
<feature type="non-terminal residue" evidence="1">
    <location>
        <position position="1"/>
    </location>
</feature>
<name>A0A1B6GDC2_9HEMI</name>